<name>A0A176VI43_MARPO</name>
<organism evidence="1 2">
    <name type="scientific">Marchantia polymorpha subsp. ruderalis</name>
    <dbReference type="NCBI Taxonomy" id="1480154"/>
    <lineage>
        <taxon>Eukaryota</taxon>
        <taxon>Viridiplantae</taxon>
        <taxon>Streptophyta</taxon>
        <taxon>Embryophyta</taxon>
        <taxon>Marchantiophyta</taxon>
        <taxon>Marchantiopsida</taxon>
        <taxon>Marchantiidae</taxon>
        <taxon>Marchantiales</taxon>
        <taxon>Marchantiaceae</taxon>
        <taxon>Marchantia</taxon>
    </lineage>
</organism>
<dbReference type="AlphaFoldDB" id="A0A176VI43"/>
<proteinExistence type="predicted"/>
<accession>A0A176VI43</accession>
<dbReference type="EMBL" id="LVLJ01003602">
    <property type="protein sequence ID" value="OAE20550.1"/>
    <property type="molecule type" value="Genomic_DNA"/>
</dbReference>
<keyword evidence="2" id="KW-1185">Reference proteome</keyword>
<sequence length="81" mass="8723">MASAAPVAAYPEGSESDMTLRMPDPVVVVAVDDSGLSIVNWTMEEMLERIRIEILKDEIGTSRITSYGGSSGRGKKPLNPQ</sequence>
<evidence type="ECO:0000313" key="1">
    <source>
        <dbReference type="EMBL" id="OAE20550.1"/>
    </source>
</evidence>
<evidence type="ECO:0000313" key="2">
    <source>
        <dbReference type="Proteomes" id="UP000077202"/>
    </source>
</evidence>
<comment type="caution">
    <text evidence="1">The sequence shown here is derived from an EMBL/GenBank/DDBJ whole genome shotgun (WGS) entry which is preliminary data.</text>
</comment>
<protein>
    <submittedName>
        <fullName evidence="1">Uncharacterized protein</fullName>
    </submittedName>
</protein>
<gene>
    <name evidence="1" type="ORF">AXG93_3873s1070</name>
</gene>
<dbReference type="Proteomes" id="UP000077202">
    <property type="component" value="Unassembled WGS sequence"/>
</dbReference>
<reference evidence="1" key="1">
    <citation type="submission" date="2016-03" db="EMBL/GenBank/DDBJ databases">
        <title>Mechanisms controlling the formation of the plant cell surface in tip-growing cells are functionally conserved among land plants.</title>
        <authorList>
            <person name="Honkanen S."/>
            <person name="Jones V.A."/>
            <person name="Morieri G."/>
            <person name="Champion C."/>
            <person name="Hetherington A.J."/>
            <person name="Kelly S."/>
            <person name="Saint-Marcoux D."/>
            <person name="Proust H."/>
            <person name="Prescott H."/>
            <person name="Dolan L."/>
        </authorList>
    </citation>
    <scope>NUCLEOTIDE SEQUENCE [LARGE SCALE GENOMIC DNA]</scope>
    <source>
        <tissue evidence="1">Whole gametophyte</tissue>
    </source>
</reference>